<accession>A0A8H3AKF3</accession>
<reference evidence="1" key="1">
    <citation type="submission" date="2021-01" db="EMBL/GenBank/DDBJ databases">
        <authorList>
            <person name="Kaushik A."/>
        </authorList>
    </citation>
    <scope>NUCLEOTIDE SEQUENCE</scope>
    <source>
        <strain evidence="1">AG3-T5</strain>
    </source>
</reference>
<proteinExistence type="predicted"/>
<organism evidence="1 2">
    <name type="scientific">Rhizoctonia solani</name>
    <dbReference type="NCBI Taxonomy" id="456999"/>
    <lineage>
        <taxon>Eukaryota</taxon>
        <taxon>Fungi</taxon>
        <taxon>Dikarya</taxon>
        <taxon>Basidiomycota</taxon>
        <taxon>Agaricomycotina</taxon>
        <taxon>Agaricomycetes</taxon>
        <taxon>Cantharellales</taxon>
        <taxon>Ceratobasidiaceae</taxon>
        <taxon>Rhizoctonia</taxon>
    </lineage>
</organism>
<sequence length="76" mass="8753">MEYTQIGPRVAESYDLGFVKNLAYFFNVIPSGYPIWVLLLPLRTAPYTDGFVWARRHGYTKHGGLHEGEEMTDDED</sequence>
<dbReference type="EMBL" id="CAJMWW010000086">
    <property type="protein sequence ID" value="CAE6434483.1"/>
    <property type="molecule type" value="Genomic_DNA"/>
</dbReference>
<dbReference type="Proteomes" id="UP000663841">
    <property type="component" value="Unassembled WGS sequence"/>
</dbReference>
<dbReference type="AlphaFoldDB" id="A0A8H3AKF3"/>
<evidence type="ECO:0000313" key="2">
    <source>
        <dbReference type="Proteomes" id="UP000663841"/>
    </source>
</evidence>
<name>A0A8H3AKF3_9AGAM</name>
<protein>
    <submittedName>
        <fullName evidence="1">Uncharacterized protein</fullName>
    </submittedName>
</protein>
<evidence type="ECO:0000313" key="1">
    <source>
        <dbReference type="EMBL" id="CAE6434483.1"/>
    </source>
</evidence>
<gene>
    <name evidence="1" type="ORF">RDB_LOCUS73011</name>
</gene>
<comment type="caution">
    <text evidence="1">The sequence shown here is derived from an EMBL/GenBank/DDBJ whole genome shotgun (WGS) entry which is preliminary data.</text>
</comment>